<dbReference type="PANTHER" id="PTHR43142">
    <property type="entry name" value="CARBOXYLIC ESTER HYDROLASE"/>
    <property type="match status" value="1"/>
</dbReference>
<evidence type="ECO:0000256" key="3">
    <source>
        <dbReference type="ARBA" id="ARBA00022801"/>
    </source>
</evidence>
<evidence type="ECO:0000256" key="6">
    <source>
        <dbReference type="RuleBase" id="RU361235"/>
    </source>
</evidence>
<evidence type="ECO:0000256" key="2">
    <source>
        <dbReference type="ARBA" id="ARBA00022487"/>
    </source>
</evidence>
<dbReference type="AlphaFoldDB" id="A0A8K0CJ69"/>
<sequence length="177" mass="19324">MEFPNVSRLLLVMIFIHEGGFSVGDGNRDQFYNPDILLDKDIVLVTLQYRLGPLGFFTTGNEVVPGNNGLKDQTLALRWVKKNIINFGGNPDSITVWGQSAGGTGAHLHMLSPMSKGLFHKAISQSGTGLNRRVIVSNNKGLTVAKELALSVNCSIAFSVKIVKCLKRVDVSEIIER</sequence>
<dbReference type="EMBL" id="VTPC01079254">
    <property type="protein sequence ID" value="KAF2888185.1"/>
    <property type="molecule type" value="Genomic_DNA"/>
</dbReference>
<dbReference type="OrthoDB" id="6846267at2759"/>
<dbReference type="Gene3D" id="3.40.50.1820">
    <property type="entry name" value="alpha/beta hydrolase"/>
    <property type="match status" value="1"/>
</dbReference>
<reference evidence="8" key="1">
    <citation type="submission" date="2019-08" db="EMBL/GenBank/DDBJ databases">
        <title>The genome of the North American firefly Photinus pyralis.</title>
        <authorList>
            <consortium name="Photinus pyralis genome working group"/>
            <person name="Fallon T.R."/>
            <person name="Sander Lower S.E."/>
            <person name="Weng J.-K."/>
        </authorList>
    </citation>
    <scope>NUCLEOTIDE SEQUENCE</scope>
    <source>
        <strain evidence="8">TRF0915ILg1</strain>
        <tissue evidence="8">Whole body</tissue>
    </source>
</reference>
<keyword evidence="4" id="KW-1015">Disulfide bond</keyword>
<protein>
    <recommendedName>
        <fullName evidence="6">Carboxylic ester hydrolase</fullName>
        <ecNumber evidence="6">3.1.1.-</ecNumber>
    </recommendedName>
</protein>
<accession>A0A8K0CJ69</accession>
<feature type="domain" description="Carboxylesterase type B" evidence="7">
    <location>
        <begin position="7"/>
        <end position="176"/>
    </location>
</feature>
<evidence type="ECO:0000259" key="7">
    <source>
        <dbReference type="Pfam" id="PF00135"/>
    </source>
</evidence>
<evidence type="ECO:0000256" key="4">
    <source>
        <dbReference type="ARBA" id="ARBA00023157"/>
    </source>
</evidence>
<evidence type="ECO:0000313" key="9">
    <source>
        <dbReference type="Proteomes" id="UP000801492"/>
    </source>
</evidence>
<dbReference type="SUPFAM" id="SSF53474">
    <property type="entry name" value="alpha/beta-Hydrolases"/>
    <property type="match status" value="1"/>
</dbReference>
<dbReference type="GO" id="GO:0052689">
    <property type="term" value="F:carboxylic ester hydrolase activity"/>
    <property type="evidence" value="ECO:0007669"/>
    <property type="project" value="UniProtKB-KW"/>
</dbReference>
<keyword evidence="3 6" id="KW-0378">Hydrolase</keyword>
<keyword evidence="9" id="KW-1185">Reference proteome</keyword>
<comment type="caution">
    <text evidence="8">The sequence shown here is derived from an EMBL/GenBank/DDBJ whole genome shotgun (WGS) entry which is preliminary data.</text>
</comment>
<name>A0A8K0CJ69_IGNLU</name>
<dbReference type="PROSITE" id="PS00122">
    <property type="entry name" value="CARBOXYLESTERASE_B_1"/>
    <property type="match status" value="1"/>
</dbReference>
<dbReference type="InterPro" id="IPR019826">
    <property type="entry name" value="Carboxylesterase_B_AS"/>
</dbReference>
<dbReference type="Pfam" id="PF00135">
    <property type="entry name" value="COesterase"/>
    <property type="match status" value="1"/>
</dbReference>
<dbReference type="PANTHER" id="PTHR43142:SF1">
    <property type="entry name" value="CARBOXYLIC ESTER HYDROLASE"/>
    <property type="match status" value="1"/>
</dbReference>
<keyword evidence="2" id="KW-0719">Serine esterase</keyword>
<dbReference type="InterPro" id="IPR029058">
    <property type="entry name" value="AB_hydrolase_fold"/>
</dbReference>
<organism evidence="8 9">
    <name type="scientific">Ignelater luminosus</name>
    <name type="common">Cucubano</name>
    <name type="synonym">Pyrophorus luminosus</name>
    <dbReference type="NCBI Taxonomy" id="2038154"/>
    <lineage>
        <taxon>Eukaryota</taxon>
        <taxon>Metazoa</taxon>
        <taxon>Ecdysozoa</taxon>
        <taxon>Arthropoda</taxon>
        <taxon>Hexapoda</taxon>
        <taxon>Insecta</taxon>
        <taxon>Pterygota</taxon>
        <taxon>Neoptera</taxon>
        <taxon>Endopterygota</taxon>
        <taxon>Coleoptera</taxon>
        <taxon>Polyphaga</taxon>
        <taxon>Elateriformia</taxon>
        <taxon>Elateroidea</taxon>
        <taxon>Elateridae</taxon>
        <taxon>Agrypninae</taxon>
        <taxon>Pyrophorini</taxon>
        <taxon>Ignelater</taxon>
    </lineage>
</organism>
<evidence type="ECO:0000313" key="8">
    <source>
        <dbReference type="EMBL" id="KAF2888185.1"/>
    </source>
</evidence>
<keyword evidence="5" id="KW-0325">Glycoprotein</keyword>
<comment type="similarity">
    <text evidence="1 6">Belongs to the type-B carboxylesterase/lipase family.</text>
</comment>
<gene>
    <name evidence="8" type="ORF">ILUMI_17988</name>
</gene>
<dbReference type="InterPro" id="IPR002018">
    <property type="entry name" value="CarbesteraseB"/>
</dbReference>
<dbReference type="EC" id="3.1.1.-" evidence="6"/>
<evidence type="ECO:0000256" key="5">
    <source>
        <dbReference type="ARBA" id="ARBA00023180"/>
    </source>
</evidence>
<feature type="signal peptide" evidence="6">
    <location>
        <begin position="1"/>
        <end position="24"/>
    </location>
</feature>
<keyword evidence="6" id="KW-0732">Signal</keyword>
<feature type="chain" id="PRO_5035489061" description="Carboxylic ester hydrolase" evidence="6">
    <location>
        <begin position="25"/>
        <end position="177"/>
    </location>
</feature>
<evidence type="ECO:0000256" key="1">
    <source>
        <dbReference type="ARBA" id="ARBA00005964"/>
    </source>
</evidence>
<dbReference type="Proteomes" id="UP000801492">
    <property type="component" value="Unassembled WGS sequence"/>
</dbReference>
<proteinExistence type="inferred from homology"/>